<reference evidence="3 4" key="1">
    <citation type="submission" date="2024-09" db="EMBL/GenBank/DDBJ databases">
        <title>The Natural Products Discovery Center: Release of the First 8490 Sequenced Strains for Exploring Actinobacteria Biosynthetic Diversity.</title>
        <authorList>
            <person name="Kalkreuter E."/>
            <person name="Kautsar S.A."/>
            <person name="Yang D."/>
            <person name="Bader C.D."/>
            <person name="Teijaro C.N."/>
            <person name="Fluegel L."/>
            <person name="Davis C.M."/>
            <person name="Simpson J.R."/>
            <person name="Lauterbach L."/>
            <person name="Steele A.D."/>
            <person name="Gui C."/>
            <person name="Meng S."/>
            <person name="Li G."/>
            <person name="Viehrig K."/>
            <person name="Ye F."/>
            <person name="Su P."/>
            <person name="Kiefer A.F."/>
            <person name="Nichols A."/>
            <person name="Cepeda A.J."/>
            <person name="Yan W."/>
            <person name="Fan B."/>
            <person name="Jiang Y."/>
            <person name="Adhikari A."/>
            <person name="Zheng C.-J."/>
            <person name="Schuster L."/>
            <person name="Cowan T.M."/>
            <person name="Smanski M.J."/>
            <person name="Chevrette M.G."/>
            <person name="De Carvalho L.P.S."/>
            <person name="Shen B."/>
        </authorList>
    </citation>
    <scope>NUCLEOTIDE SEQUENCE [LARGE SCALE GENOMIC DNA]</scope>
    <source>
        <strain evidence="3 4">NPDC058328</strain>
    </source>
</reference>
<dbReference type="PRINTS" id="PR01438">
    <property type="entry name" value="UNVRSLSTRESS"/>
</dbReference>
<evidence type="ECO:0000256" key="1">
    <source>
        <dbReference type="ARBA" id="ARBA00008791"/>
    </source>
</evidence>
<dbReference type="Pfam" id="PF00582">
    <property type="entry name" value="Usp"/>
    <property type="match status" value="2"/>
</dbReference>
<protein>
    <submittedName>
        <fullName evidence="3">Universal stress protein</fullName>
    </submittedName>
</protein>
<dbReference type="PANTHER" id="PTHR46268:SF6">
    <property type="entry name" value="UNIVERSAL STRESS PROTEIN UP12"/>
    <property type="match status" value="1"/>
</dbReference>
<dbReference type="Gene3D" id="3.40.50.620">
    <property type="entry name" value="HUPs"/>
    <property type="match status" value="2"/>
</dbReference>
<dbReference type="Proteomes" id="UP001601627">
    <property type="component" value="Unassembled WGS sequence"/>
</dbReference>
<dbReference type="InterPro" id="IPR006016">
    <property type="entry name" value="UspA"/>
</dbReference>
<accession>A0ABW6QGT4</accession>
<evidence type="ECO:0000313" key="3">
    <source>
        <dbReference type="EMBL" id="MFF1278434.1"/>
    </source>
</evidence>
<dbReference type="PANTHER" id="PTHR46268">
    <property type="entry name" value="STRESS RESPONSE PROTEIN NHAX"/>
    <property type="match status" value="1"/>
</dbReference>
<organism evidence="3 4">
    <name type="scientific">Streptomyces marokkonensis</name>
    <dbReference type="NCBI Taxonomy" id="324855"/>
    <lineage>
        <taxon>Bacteria</taxon>
        <taxon>Bacillati</taxon>
        <taxon>Actinomycetota</taxon>
        <taxon>Actinomycetes</taxon>
        <taxon>Kitasatosporales</taxon>
        <taxon>Streptomycetaceae</taxon>
        <taxon>Streptomyces</taxon>
    </lineage>
</organism>
<proteinExistence type="inferred from homology"/>
<gene>
    <name evidence="3" type="ORF">ACFVZC_34470</name>
</gene>
<dbReference type="InterPro" id="IPR006015">
    <property type="entry name" value="Universal_stress_UspA"/>
</dbReference>
<dbReference type="EMBL" id="JBHVZQ010000057">
    <property type="protein sequence ID" value="MFF1278434.1"/>
    <property type="molecule type" value="Genomic_DNA"/>
</dbReference>
<sequence length="290" mass="31111">MEPVITVGLDGSPESLAAARWAADEAEYRGFTLRLLHAWPMLAPEPTRVPSEVDQNYWARRLVHNAEAELRKRHPGLAVVVGLVADEAQDALLHAASESAMTVLGSRGLELVESYFLGDIGMSVAARSERPVVLVRAGTRAQAQPAVPERANDVVVALKLHGPCDDLLDFAFAAAAARNVPVRAVHGHGLPVHAYVPWGVDHDVADGIAQDARKQLDQVLHPWRVKHPGVEVADTIGLESPARAVLRAADSAGVLVVGRRRHRLPAPRLGPVAQAALHHARCPVAVVPHD</sequence>
<name>A0ABW6QGT4_9ACTN</name>
<feature type="domain" description="UspA" evidence="2">
    <location>
        <begin position="154"/>
        <end position="288"/>
    </location>
</feature>
<dbReference type="SUPFAM" id="SSF52402">
    <property type="entry name" value="Adenine nucleotide alpha hydrolases-like"/>
    <property type="match status" value="2"/>
</dbReference>
<dbReference type="InterPro" id="IPR014729">
    <property type="entry name" value="Rossmann-like_a/b/a_fold"/>
</dbReference>
<dbReference type="RefSeq" id="WP_388240979.1">
    <property type="nucleotide sequence ID" value="NZ_JBHVZQ010000057.1"/>
</dbReference>
<keyword evidence="4" id="KW-1185">Reference proteome</keyword>
<feature type="domain" description="UspA" evidence="2">
    <location>
        <begin position="5"/>
        <end position="136"/>
    </location>
</feature>
<evidence type="ECO:0000313" key="4">
    <source>
        <dbReference type="Proteomes" id="UP001601627"/>
    </source>
</evidence>
<comment type="caution">
    <text evidence="3">The sequence shown here is derived from an EMBL/GenBank/DDBJ whole genome shotgun (WGS) entry which is preliminary data.</text>
</comment>
<evidence type="ECO:0000259" key="2">
    <source>
        <dbReference type="Pfam" id="PF00582"/>
    </source>
</evidence>
<comment type="similarity">
    <text evidence="1">Belongs to the universal stress protein A family.</text>
</comment>